<name>A0ABU4KDY3_9ACTN</name>
<organism evidence="6 7">
    <name type="scientific">Streptomyces roseolus</name>
    <dbReference type="NCBI Taxonomy" id="67358"/>
    <lineage>
        <taxon>Bacteria</taxon>
        <taxon>Bacillati</taxon>
        <taxon>Actinomycetota</taxon>
        <taxon>Actinomycetes</taxon>
        <taxon>Kitasatosporales</taxon>
        <taxon>Streptomycetaceae</taxon>
        <taxon>Streptomyces</taxon>
    </lineage>
</organism>
<dbReference type="EMBL" id="JAWJZF010000483">
    <property type="protein sequence ID" value="MDX2295988.1"/>
    <property type="molecule type" value="Genomic_DNA"/>
</dbReference>
<dbReference type="Proteomes" id="UP001278571">
    <property type="component" value="Unassembled WGS sequence"/>
</dbReference>
<keyword evidence="2" id="KW-0732">Signal</keyword>
<keyword evidence="7" id="KW-1185">Reference proteome</keyword>
<protein>
    <submittedName>
        <fullName evidence="6">CsgG/HfaB family protein</fullName>
    </submittedName>
</protein>
<dbReference type="RefSeq" id="WP_319012175.1">
    <property type="nucleotide sequence ID" value="NZ_JAWJZF010000483.1"/>
</dbReference>
<reference evidence="6 7" key="1">
    <citation type="submission" date="2023-10" db="EMBL/GenBank/DDBJ databases">
        <authorList>
            <person name="Wang X.X."/>
        </authorList>
    </citation>
    <scope>NUCLEOTIDE SEQUENCE [LARGE SCALE GENOMIC DNA]</scope>
    <source>
        <strain evidence="6 7">NBRC 12816</strain>
    </source>
</reference>
<evidence type="ECO:0000256" key="5">
    <source>
        <dbReference type="ARBA" id="ARBA00023288"/>
    </source>
</evidence>
<dbReference type="PANTHER" id="PTHR41164:SF1">
    <property type="entry name" value="CURLI PRODUCTION ASSEMBLY_TRANSPORT COMPONENT CSGG"/>
    <property type="match status" value="1"/>
</dbReference>
<keyword evidence="3" id="KW-0472">Membrane</keyword>
<dbReference type="Pfam" id="PF03783">
    <property type="entry name" value="CsgG"/>
    <property type="match status" value="1"/>
</dbReference>
<proteinExistence type="predicted"/>
<dbReference type="PANTHER" id="PTHR41164">
    <property type="entry name" value="CURLI PRODUCTION ASSEMBLY/TRANSPORT COMPONENT CSGG"/>
    <property type="match status" value="1"/>
</dbReference>
<accession>A0ABU4KDY3</accession>
<keyword evidence="4" id="KW-0564">Palmitate</keyword>
<gene>
    <name evidence="6" type="ORF">R2363_27915</name>
</gene>
<dbReference type="Gene3D" id="3.40.50.10610">
    <property type="entry name" value="ABC-type transport auxiliary lipoprotein component"/>
    <property type="match status" value="1"/>
</dbReference>
<sequence length="128" mass="13238">MLTTALVQTGRFVVLERAAIQDVRDEMAVTAELGNDKTAVKKGNVMGAQILVRAAVTEFAPHRKSGGSGISLGGIRVGGSQDTAAVTLDVRFFDPNTSQVLFSETAEGTSKSEAQAIGFSVGSFGFGG</sequence>
<evidence type="ECO:0000256" key="1">
    <source>
        <dbReference type="ARBA" id="ARBA00022475"/>
    </source>
</evidence>
<evidence type="ECO:0000256" key="3">
    <source>
        <dbReference type="ARBA" id="ARBA00023136"/>
    </source>
</evidence>
<keyword evidence="1" id="KW-1003">Cell membrane</keyword>
<evidence type="ECO:0000256" key="4">
    <source>
        <dbReference type="ARBA" id="ARBA00023139"/>
    </source>
</evidence>
<evidence type="ECO:0000256" key="2">
    <source>
        <dbReference type="ARBA" id="ARBA00022729"/>
    </source>
</evidence>
<feature type="non-terminal residue" evidence="6">
    <location>
        <position position="128"/>
    </location>
</feature>
<evidence type="ECO:0000313" key="7">
    <source>
        <dbReference type="Proteomes" id="UP001278571"/>
    </source>
</evidence>
<dbReference type="InterPro" id="IPR005534">
    <property type="entry name" value="Curli_assmbl/transp-comp_CsgG"/>
</dbReference>
<keyword evidence="5" id="KW-0449">Lipoprotein</keyword>
<evidence type="ECO:0000313" key="6">
    <source>
        <dbReference type="EMBL" id="MDX2295988.1"/>
    </source>
</evidence>
<comment type="caution">
    <text evidence="6">The sequence shown here is derived from an EMBL/GenBank/DDBJ whole genome shotgun (WGS) entry which is preliminary data.</text>
</comment>